<comment type="caution">
    <text evidence="2">The sequence shown here is derived from an EMBL/GenBank/DDBJ whole genome shotgun (WGS) entry which is preliminary data.</text>
</comment>
<reference evidence="2" key="2">
    <citation type="submission" date="2020-11" db="EMBL/GenBank/DDBJ databases">
        <authorList>
            <person name="McCartney M.A."/>
            <person name="Auch B."/>
            <person name="Kono T."/>
            <person name="Mallez S."/>
            <person name="Becker A."/>
            <person name="Gohl D.M."/>
            <person name="Silverstein K.A.T."/>
            <person name="Koren S."/>
            <person name="Bechman K.B."/>
            <person name="Herman A."/>
            <person name="Abrahante J.E."/>
            <person name="Garbe J."/>
        </authorList>
    </citation>
    <scope>NUCLEOTIDE SEQUENCE</scope>
    <source>
        <strain evidence="2">Duluth1</strain>
        <tissue evidence="2">Whole animal</tissue>
    </source>
</reference>
<organism evidence="2 3">
    <name type="scientific">Dreissena polymorpha</name>
    <name type="common">Zebra mussel</name>
    <name type="synonym">Mytilus polymorpha</name>
    <dbReference type="NCBI Taxonomy" id="45954"/>
    <lineage>
        <taxon>Eukaryota</taxon>
        <taxon>Metazoa</taxon>
        <taxon>Spiralia</taxon>
        <taxon>Lophotrochozoa</taxon>
        <taxon>Mollusca</taxon>
        <taxon>Bivalvia</taxon>
        <taxon>Autobranchia</taxon>
        <taxon>Heteroconchia</taxon>
        <taxon>Euheterodonta</taxon>
        <taxon>Imparidentia</taxon>
        <taxon>Neoheterodontei</taxon>
        <taxon>Myida</taxon>
        <taxon>Dreissenoidea</taxon>
        <taxon>Dreissenidae</taxon>
        <taxon>Dreissena</taxon>
    </lineage>
</organism>
<reference evidence="2" key="1">
    <citation type="journal article" date="2019" name="bioRxiv">
        <title>The Genome of the Zebra Mussel, Dreissena polymorpha: A Resource for Invasive Species Research.</title>
        <authorList>
            <person name="McCartney M.A."/>
            <person name="Auch B."/>
            <person name="Kono T."/>
            <person name="Mallez S."/>
            <person name="Zhang Y."/>
            <person name="Obille A."/>
            <person name="Becker A."/>
            <person name="Abrahante J.E."/>
            <person name="Garbe J."/>
            <person name="Badalamenti J.P."/>
            <person name="Herman A."/>
            <person name="Mangelson H."/>
            <person name="Liachko I."/>
            <person name="Sullivan S."/>
            <person name="Sone E.D."/>
            <person name="Koren S."/>
            <person name="Silverstein K.A.T."/>
            <person name="Beckman K.B."/>
            <person name="Gohl D.M."/>
        </authorList>
    </citation>
    <scope>NUCLEOTIDE SEQUENCE</scope>
    <source>
        <strain evidence="2">Duluth1</strain>
        <tissue evidence="2">Whole animal</tissue>
    </source>
</reference>
<evidence type="ECO:0000256" key="1">
    <source>
        <dbReference type="SAM" id="MobiDB-lite"/>
    </source>
</evidence>
<gene>
    <name evidence="2" type="ORF">DPMN_077506</name>
</gene>
<dbReference type="AlphaFoldDB" id="A0A9D4BPE3"/>
<accession>A0A9D4BPE3</accession>
<evidence type="ECO:0000313" key="3">
    <source>
        <dbReference type="Proteomes" id="UP000828390"/>
    </source>
</evidence>
<sequence length="110" mass="12297">MMELNGCVNSRCQNIEPVTHGLVMDPLILDANEFRLHETSSSSELCEATWGESRKPPSPLHLSKEKGVQISSSCADLFKGKIREVRNLPQLVHRYKEISTQDRGASGDLF</sequence>
<evidence type="ECO:0000313" key="2">
    <source>
        <dbReference type="EMBL" id="KAH3702483.1"/>
    </source>
</evidence>
<proteinExistence type="predicted"/>
<protein>
    <submittedName>
        <fullName evidence="2">Uncharacterized protein</fullName>
    </submittedName>
</protein>
<name>A0A9D4BPE3_DREPO</name>
<keyword evidence="3" id="KW-1185">Reference proteome</keyword>
<dbReference type="EMBL" id="JAIWYP010000015">
    <property type="protein sequence ID" value="KAH3702483.1"/>
    <property type="molecule type" value="Genomic_DNA"/>
</dbReference>
<feature type="region of interest" description="Disordered" evidence="1">
    <location>
        <begin position="41"/>
        <end position="65"/>
    </location>
</feature>
<dbReference type="Proteomes" id="UP000828390">
    <property type="component" value="Unassembled WGS sequence"/>
</dbReference>